<accession>A0ABU4W798</accession>
<keyword evidence="2" id="KW-1185">Reference proteome</keyword>
<evidence type="ECO:0008006" key="3">
    <source>
        <dbReference type="Google" id="ProtNLM"/>
    </source>
</evidence>
<organism evidence="1 2">
    <name type="scientific">Candidatus Cetobacterium colombiensis</name>
    <dbReference type="NCBI Taxonomy" id="3073100"/>
    <lineage>
        <taxon>Bacteria</taxon>
        <taxon>Fusobacteriati</taxon>
        <taxon>Fusobacteriota</taxon>
        <taxon>Fusobacteriia</taxon>
        <taxon>Fusobacteriales</taxon>
        <taxon>Fusobacteriaceae</taxon>
        <taxon>Cetobacterium</taxon>
    </lineage>
</organism>
<evidence type="ECO:0000313" key="1">
    <source>
        <dbReference type="EMBL" id="MDX8335397.1"/>
    </source>
</evidence>
<gene>
    <name evidence="1" type="ORF">RFV38_02615</name>
</gene>
<dbReference type="RefSeq" id="WP_320312799.1">
    <property type="nucleotide sequence ID" value="NZ_JAVIKH010000002.1"/>
</dbReference>
<reference evidence="2" key="1">
    <citation type="submission" date="2023-07" db="EMBL/GenBank/DDBJ databases">
        <authorList>
            <person name="Colorado M.A."/>
            <person name="Villamil L.M."/>
            <person name="Melo J.F."/>
            <person name="Rodriguez J.A."/>
            <person name="Ruiz R.Y."/>
        </authorList>
    </citation>
    <scope>NUCLEOTIDE SEQUENCE [LARGE SCALE GENOMIC DNA]</scope>
    <source>
        <strain evidence="2">C33</strain>
    </source>
</reference>
<protein>
    <recommendedName>
        <fullName evidence="3">Lipoprotein</fullName>
    </recommendedName>
</protein>
<name>A0ABU4W798_9FUSO</name>
<dbReference type="PROSITE" id="PS51257">
    <property type="entry name" value="PROKAR_LIPOPROTEIN"/>
    <property type="match status" value="1"/>
</dbReference>
<evidence type="ECO:0000313" key="2">
    <source>
        <dbReference type="Proteomes" id="UP001279681"/>
    </source>
</evidence>
<comment type="caution">
    <text evidence="1">The sequence shown here is derived from an EMBL/GenBank/DDBJ whole genome shotgun (WGS) entry which is preliminary data.</text>
</comment>
<dbReference type="EMBL" id="JAVIKH010000002">
    <property type="protein sequence ID" value="MDX8335397.1"/>
    <property type="molecule type" value="Genomic_DNA"/>
</dbReference>
<dbReference type="Proteomes" id="UP001279681">
    <property type="component" value="Unassembled WGS sequence"/>
</dbReference>
<proteinExistence type="predicted"/>
<sequence length="87" mass="10680">MKYLLILSMVLFTGCFSLGVRGEYKSYQNEFYKMVSKPFTEKERKYLEKRFEDLKDKIQKGEYSKKEKEKYEKDINYYLMVLEDLKD</sequence>